<evidence type="ECO:0000256" key="9">
    <source>
        <dbReference type="ARBA" id="ARBA00049401"/>
    </source>
</evidence>
<evidence type="ECO:0000256" key="3">
    <source>
        <dbReference type="ARBA" id="ARBA00022575"/>
    </source>
</evidence>
<comment type="caution">
    <text evidence="10">The sequence shown here is derived from an EMBL/GenBank/DDBJ whole genome shotgun (WGS) entry which is preliminary data.</text>
</comment>
<dbReference type="OrthoDB" id="9778912at2"/>
<keyword evidence="11" id="KW-1185">Reference proteome</keyword>
<dbReference type="AlphaFoldDB" id="A0A3A4F2M7"/>
<reference evidence="10 11" key="1">
    <citation type="submission" date="2018-09" db="EMBL/GenBank/DDBJ databases">
        <title>Nesterenkonia natronophila sp. nov., an alkaliphilic actinobacteriume isolated from a soda lake, and emended description of the genus Nesterenkonia.</title>
        <authorList>
            <person name="Menes R.J."/>
            <person name="Iriarte A."/>
        </authorList>
    </citation>
    <scope>NUCLEOTIDE SEQUENCE [LARGE SCALE GENOMIC DNA]</scope>
    <source>
        <strain evidence="10 11">M8</strain>
    </source>
</reference>
<comment type="cofactor">
    <cofactor evidence="1">
        <name>FMN</name>
        <dbReference type="ChEBI" id="CHEBI:58210"/>
    </cofactor>
</comment>
<evidence type="ECO:0000256" key="8">
    <source>
        <dbReference type="ARBA" id="ARBA00031155"/>
    </source>
</evidence>
<name>A0A3A4F2M7_9MICC</name>
<evidence type="ECO:0000313" key="11">
    <source>
        <dbReference type="Proteomes" id="UP000266615"/>
    </source>
</evidence>
<dbReference type="PANTHER" id="PTHR42747:SF3">
    <property type="entry name" value="NITRONATE MONOOXYGENASE-RELATED"/>
    <property type="match status" value="1"/>
</dbReference>
<dbReference type="GO" id="GO:0018580">
    <property type="term" value="F:nitronate monooxygenase activity"/>
    <property type="evidence" value="ECO:0007669"/>
    <property type="project" value="InterPro"/>
</dbReference>
<dbReference type="RefSeq" id="WP_119902887.1">
    <property type="nucleotide sequence ID" value="NZ_QYZP01000002.1"/>
</dbReference>
<evidence type="ECO:0000256" key="7">
    <source>
        <dbReference type="ARBA" id="ARBA00023033"/>
    </source>
</evidence>
<dbReference type="InterPro" id="IPR013785">
    <property type="entry name" value="Aldolase_TIM"/>
</dbReference>
<keyword evidence="4" id="KW-0285">Flavoprotein</keyword>
<organism evidence="10 11">
    <name type="scientific">Nesterenkonia natronophila</name>
    <dbReference type="NCBI Taxonomy" id="2174932"/>
    <lineage>
        <taxon>Bacteria</taxon>
        <taxon>Bacillati</taxon>
        <taxon>Actinomycetota</taxon>
        <taxon>Actinomycetes</taxon>
        <taxon>Micrococcales</taxon>
        <taxon>Micrococcaceae</taxon>
        <taxon>Nesterenkonia</taxon>
    </lineage>
</organism>
<dbReference type="Pfam" id="PF03060">
    <property type="entry name" value="NMO"/>
    <property type="match status" value="1"/>
</dbReference>
<dbReference type="SUPFAM" id="SSF51412">
    <property type="entry name" value="Inosine monophosphate dehydrogenase (IMPDH)"/>
    <property type="match status" value="1"/>
</dbReference>
<evidence type="ECO:0000256" key="6">
    <source>
        <dbReference type="ARBA" id="ARBA00023002"/>
    </source>
</evidence>
<dbReference type="Proteomes" id="UP000266615">
    <property type="component" value="Unassembled WGS sequence"/>
</dbReference>
<dbReference type="CDD" id="cd04730">
    <property type="entry name" value="NPD_like"/>
    <property type="match status" value="1"/>
</dbReference>
<sequence length="347" mass="36378">MSRSTPLGGLADELGSEIPVVAAPMAGGPSTPELVVAAASAGGIGFVAGGYQPARQLADQIERVRAEAPRFGVNLFVPNPVPVDPAAYRAYVSALQPWADRFGVELPEHPLEDDDDWQAKRQLLVENPVPVVSLTFGLPERESIASLQRAGSRVLQTVTSAAEALRAEAVGVDGLIVQSSQAGGHSGTWTPRRPIDETTTVTLVRQIRAVSSRPIWAAGGIGTSSMVREVRAAGADAAVVGTVLLQTPESGASVAHKSALADPRYRETLLTNAFSGRPARALRNEFTDAFTASAPLGFPALHHLTSSLRRASATEEDPSAVNLWAGTGYREATTEPATAILRRLAGS</sequence>
<evidence type="ECO:0000256" key="2">
    <source>
        <dbReference type="ARBA" id="ARBA00009881"/>
    </source>
</evidence>
<evidence type="ECO:0000313" key="10">
    <source>
        <dbReference type="EMBL" id="RJN32098.1"/>
    </source>
</evidence>
<dbReference type="GO" id="GO:0009636">
    <property type="term" value="P:response to toxic substance"/>
    <property type="evidence" value="ECO:0007669"/>
    <property type="project" value="UniProtKB-KW"/>
</dbReference>
<keyword evidence="3" id="KW-0216">Detoxification</keyword>
<dbReference type="InterPro" id="IPR004136">
    <property type="entry name" value="NMO"/>
</dbReference>
<dbReference type="Gene3D" id="3.20.20.70">
    <property type="entry name" value="Aldolase class I"/>
    <property type="match status" value="1"/>
</dbReference>
<protein>
    <recommendedName>
        <fullName evidence="8">Propionate 3-nitronate monooxygenase</fullName>
    </recommendedName>
</protein>
<accession>A0A3A4F2M7</accession>
<comment type="similarity">
    <text evidence="2">Belongs to the nitronate monooxygenase family. NMO class I subfamily.</text>
</comment>
<evidence type="ECO:0000256" key="1">
    <source>
        <dbReference type="ARBA" id="ARBA00001917"/>
    </source>
</evidence>
<dbReference type="EMBL" id="QYZP01000002">
    <property type="protein sequence ID" value="RJN32098.1"/>
    <property type="molecule type" value="Genomic_DNA"/>
</dbReference>
<keyword evidence="5" id="KW-0288">FMN</keyword>
<keyword evidence="7 10" id="KW-0503">Monooxygenase</keyword>
<proteinExistence type="inferred from homology"/>
<evidence type="ECO:0000256" key="4">
    <source>
        <dbReference type="ARBA" id="ARBA00022630"/>
    </source>
</evidence>
<dbReference type="PANTHER" id="PTHR42747">
    <property type="entry name" value="NITRONATE MONOOXYGENASE-RELATED"/>
    <property type="match status" value="1"/>
</dbReference>
<gene>
    <name evidence="10" type="ORF">D3250_08465</name>
</gene>
<keyword evidence="6" id="KW-0560">Oxidoreductase</keyword>
<comment type="catalytic activity">
    <reaction evidence="9">
        <text>3 propionate 3-nitronate + 3 O2 + H2O = 3 3-oxopropanoate + 2 nitrate + nitrite + H2O2 + 3 H(+)</text>
        <dbReference type="Rhea" id="RHEA:57332"/>
        <dbReference type="ChEBI" id="CHEBI:15377"/>
        <dbReference type="ChEBI" id="CHEBI:15378"/>
        <dbReference type="ChEBI" id="CHEBI:15379"/>
        <dbReference type="ChEBI" id="CHEBI:16240"/>
        <dbReference type="ChEBI" id="CHEBI:16301"/>
        <dbReference type="ChEBI" id="CHEBI:17632"/>
        <dbReference type="ChEBI" id="CHEBI:33190"/>
        <dbReference type="ChEBI" id="CHEBI:136067"/>
    </reaction>
</comment>
<evidence type="ECO:0000256" key="5">
    <source>
        <dbReference type="ARBA" id="ARBA00022643"/>
    </source>
</evidence>